<keyword evidence="4 11" id="KW-0479">Metal-binding</keyword>
<dbReference type="InterPro" id="IPR045864">
    <property type="entry name" value="aa-tRNA-synth_II/BPL/LPL"/>
</dbReference>
<dbReference type="InterPro" id="IPR033728">
    <property type="entry name" value="ThrRS_core"/>
</dbReference>
<comment type="caution">
    <text evidence="14">The sequence shown here is derived from an EMBL/GenBank/DDBJ whole genome shotgun (WGS) entry which is preliminary data.</text>
</comment>
<feature type="domain" description="Aminoacyl-transfer RNA synthetases class-II family profile" evidence="12">
    <location>
        <begin position="241"/>
        <end position="537"/>
    </location>
</feature>
<evidence type="ECO:0000256" key="1">
    <source>
        <dbReference type="ARBA" id="ARBA00008226"/>
    </source>
</evidence>
<dbReference type="PRINTS" id="PR01047">
    <property type="entry name" value="TRNASYNTHTHR"/>
</dbReference>
<dbReference type="FunFam" id="3.30.930.10:FF:000002">
    <property type="entry name" value="Threonine--tRNA ligase"/>
    <property type="match status" value="1"/>
</dbReference>
<dbReference type="GO" id="GO:0005737">
    <property type="term" value="C:cytoplasm"/>
    <property type="evidence" value="ECO:0007669"/>
    <property type="project" value="UniProtKB-SubCell"/>
</dbReference>
<dbReference type="SUPFAM" id="SSF55186">
    <property type="entry name" value="ThrRS/AlaRS common domain"/>
    <property type="match status" value="1"/>
</dbReference>
<evidence type="ECO:0000259" key="12">
    <source>
        <dbReference type="PROSITE" id="PS50862"/>
    </source>
</evidence>
<dbReference type="Gene3D" id="3.40.50.800">
    <property type="entry name" value="Anticodon-binding domain"/>
    <property type="match status" value="1"/>
</dbReference>
<dbReference type="PANTHER" id="PTHR11451:SF44">
    <property type="entry name" value="THREONINE--TRNA LIGASE, CHLOROPLASTIC_MITOCHONDRIAL 2"/>
    <property type="match status" value="1"/>
</dbReference>
<keyword evidence="8 11" id="KW-0648">Protein biosynthesis</keyword>
<dbReference type="PROSITE" id="PS50862">
    <property type="entry name" value="AA_TRNA_LIGASE_II"/>
    <property type="match status" value="1"/>
</dbReference>
<dbReference type="InterPro" id="IPR036621">
    <property type="entry name" value="Anticodon-bd_dom_sf"/>
</dbReference>
<comment type="cofactor">
    <cofactor evidence="11">
        <name>Zn(2+)</name>
        <dbReference type="ChEBI" id="CHEBI:29105"/>
    </cofactor>
    <text evidence="11">Binds 1 zinc ion per subunit.</text>
</comment>
<dbReference type="GO" id="GO:0046872">
    <property type="term" value="F:metal ion binding"/>
    <property type="evidence" value="ECO:0007669"/>
    <property type="project" value="UniProtKB-KW"/>
</dbReference>
<keyword evidence="7 11" id="KW-0067">ATP-binding</keyword>
<dbReference type="EC" id="6.1.1.3" evidence="11"/>
<evidence type="ECO:0000256" key="5">
    <source>
        <dbReference type="ARBA" id="ARBA00022741"/>
    </source>
</evidence>
<dbReference type="HAMAP" id="MF_00184">
    <property type="entry name" value="Thr_tRNA_synth"/>
    <property type="match status" value="1"/>
</dbReference>
<comment type="subcellular location">
    <subcellularLocation>
        <location evidence="11">Cytoplasm</location>
    </subcellularLocation>
</comment>
<keyword evidence="3 11" id="KW-0436">Ligase</keyword>
<evidence type="ECO:0000256" key="10">
    <source>
        <dbReference type="ARBA" id="ARBA00049515"/>
    </source>
</evidence>
<comment type="caution">
    <text evidence="11">Lacks conserved residue(s) required for the propagation of feature annotation.</text>
</comment>
<dbReference type="RefSeq" id="WP_272985242.1">
    <property type="nucleotide sequence ID" value="NZ_DSFH01000039.1"/>
</dbReference>
<evidence type="ECO:0000256" key="11">
    <source>
        <dbReference type="HAMAP-Rule" id="MF_00184"/>
    </source>
</evidence>
<evidence type="ECO:0000313" key="14">
    <source>
        <dbReference type="EMBL" id="PMB75940.1"/>
    </source>
</evidence>
<comment type="similarity">
    <text evidence="1 11">Belongs to the class-II aminoacyl-tRNA synthetase family.</text>
</comment>
<dbReference type="SUPFAM" id="SSF55681">
    <property type="entry name" value="Class II aaRS and biotin synthetases"/>
    <property type="match status" value="1"/>
</dbReference>
<evidence type="ECO:0000313" key="15">
    <source>
        <dbReference type="Proteomes" id="UP000237153"/>
    </source>
</evidence>
<dbReference type="AlphaFoldDB" id="A0A2J6N3P5"/>
<feature type="binding site" evidence="11">
    <location>
        <position position="333"/>
    </location>
    <ligand>
        <name>Zn(2+)</name>
        <dbReference type="ChEBI" id="CHEBI:29105"/>
        <note>catalytic</note>
    </ligand>
</feature>
<evidence type="ECO:0000313" key="13">
    <source>
        <dbReference type="EMBL" id="HEW63920.1"/>
    </source>
</evidence>
<dbReference type="Pfam" id="PF03129">
    <property type="entry name" value="HGTP_anticodon"/>
    <property type="match status" value="1"/>
</dbReference>
<evidence type="ECO:0000256" key="2">
    <source>
        <dbReference type="ARBA" id="ARBA00022555"/>
    </source>
</evidence>
<keyword evidence="11" id="KW-0694">RNA-binding</keyword>
<keyword evidence="9 11" id="KW-0030">Aminoacyl-tRNA synthetase</keyword>
<dbReference type="NCBIfam" id="TIGR00418">
    <property type="entry name" value="thrS"/>
    <property type="match status" value="1"/>
</dbReference>
<evidence type="ECO:0000256" key="6">
    <source>
        <dbReference type="ARBA" id="ARBA00022833"/>
    </source>
</evidence>
<dbReference type="SUPFAM" id="SSF52954">
    <property type="entry name" value="Class II aaRS ABD-related"/>
    <property type="match status" value="1"/>
</dbReference>
<comment type="catalytic activity">
    <reaction evidence="10 11">
        <text>tRNA(Thr) + L-threonine + ATP = L-threonyl-tRNA(Thr) + AMP + diphosphate + H(+)</text>
        <dbReference type="Rhea" id="RHEA:24624"/>
        <dbReference type="Rhea" id="RHEA-COMP:9670"/>
        <dbReference type="Rhea" id="RHEA-COMP:9704"/>
        <dbReference type="ChEBI" id="CHEBI:15378"/>
        <dbReference type="ChEBI" id="CHEBI:30616"/>
        <dbReference type="ChEBI" id="CHEBI:33019"/>
        <dbReference type="ChEBI" id="CHEBI:57926"/>
        <dbReference type="ChEBI" id="CHEBI:78442"/>
        <dbReference type="ChEBI" id="CHEBI:78534"/>
        <dbReference type="ChEBI" id="CHEBI:456215"/>
        <dbReference type="EC" id="6.1.1.3"/>
    </reaction>
</comment>
<evidence type="ECO:0000256" key="4">
    <source>
        <dbReference type="ARBA" id="ARBA00022723"/>
    </source>
</evidence>
<proteinExistence type="inferred from homology"/>
<dbReference type="Proteomes" id="UP000886076">
    <property type="component" value="Unassembled WGS sequence"/>
</dbReference>
<gene>
    <name evidence="11 14" type="primary">thrS</name>
    <name evidence="14" type="ORF">C0188_01225</name>
    <name evidence="13" type="ORF">ENO39_02530</name>
</gene>
<dbReference type="Gene3D" id="3.30.930.10">
    <property type="entry name" value="Bira Bifunctional Protein, Domain 2"/>
    <property type="match status" value="1"/>
</dbReference>
<dbReference type="EMBL" id="PNIM01000004">
    <property type="protein sequence ID" value="PMB75940.1"/>
    <property type="molecule type" value="Genomic_DNA"/>
</dbReference>
<keyword evidence="5 11" id="KW-0547">Nucleotide-binding</keyword>
<keyword evidence="6 11" id="KW-0862">Zinc</keyword>
<dbReference type="CDD" id="cd00771">
    <property type="entry name" value="ThrRS_core"/>
    <property type="match status" value="1"/>
</dbReference>
<dbReference type="Proteomes" id="UP000237153">
    <property type="component" value="Unassembled WGS sequence"/>
</dbReference>
<dbReference type="InterPro" id="IPR006195">
    <property type="entry name" value="aa-tRNA-synth_II"/>
</dbReference>
<feature type="binding site" evidence="11">
    <location>
        <position position="384"/>
    </location>
    <ligand>
        <name>Zn(2+)</name>
        <dbReference type="ChEBI" id="CHEBI:29105"/>
        <note>catalytic</note>
    </ligand>
</feature>
<dbReference type="InterPro" id="IPR002314">
    <property type="entry name" value="aa-tRNA-synt_IIb"/>
</dbReference>
<dbReference type="Pfam" id="PF00587">
    <property type="entry name" value="tRNA-synt_2b"/>
    <property type="match status" value="1"/>
</dbReference>
<evidence type="ECO:0000256" key="8">
    <source>
        <dbReference type="ARBA" id="ARBA00022917"/>
    </source>
</evidence>
<feature type="binding site" evidence="11">
    <location>
        <position position="514"/>
    </location>
    <ligand>
        <name>Zn(2+)</name>
        <dbReference type="ChEBI" id="CHEBI:29105"/>
        <note>catalytic</note>
    </ligand>
</feature>
<reference evidence="13" key="2">
    <citation type="journal article" date="2020" name="mSystems">
        <title>Genome- and Community-Level Interaction Insights into Carbon Utilization and Element Cycling Functions of Hydrothermarchaeota in Hydrothermal Sediment.</title>
        <authorList>
            <person name="Zhou Z."/>
            <person name="Liu Y."/>
            <person name="Xu W."/>
            <person name="Pan J."/>
            <person name="Luo Z.H."/>
            <person name="Li M."/>
        </authorList>
    </citation>
    <scope>NUCLEOTIDE SEQUENCE [LARGE SCALE GENOMIC DNA]</scope>
    <source>
        <strain evidence="13">SpSt-1261</strain>
    </source>
</reference>
<evidence type="ECO:0000256" key="3">
    <source>
        <dbReference type="ARBA" id="ARBA00022598"/>
    </source>
</evidence>
<dbReference type="GO" id="GO:0004829">
    <property type="term" value="F:threonine-tRNA ligase activity"/>
    <property type="evidence" value="ECO:0007669"/>
    <property type="project" value="UniProtKB-UniRule"/>
</dbReference>
<accession>A0A2J6N3P5</accession>
<dbReference type="PANTHER" id="PTHR11451">
    <property type="entry name" value="THREONINE-TRNA LIGASE"/>
    <property type="match status" value="1"/>
</dbReference>
<name>A0A2J6N3P5_9CREN</name>
<keyword evidence="2 11" id="KW-0820">tRNA-binding</keyword>
<organism evidence="14 15">
    <name type="scientific">Fervidicoccus fontis</name>
    <dbReference type="NCBI Taxonomy" id="683846"/>
    <lineage>
        <taxon>Archaea</taxon>
        <taxon>Thermoproteota</taxon>
        <taxon>Thermoprotei</taxon>
        <taxon>Fervidicoccales</taxon>
        <taxon>Fervidicoccaceae</taxon>
        <taxon>Fervidicoccus</taxon>
    </lineage>
</organism>
<dbReference type="Gene3D" id="3.30.980.10">
    <property type="entry name" value="Threonyl-trna Synthetase, Chain A, domain 2"/>
    <property type="match status" value="1"/>
</dbReference>
<protein>
    <recommendedName>
        <fullName evidence="11">Threonine--tRNA ligase</fullName>
        <ecNumber evidence="11">6.1.1.3</ecNumber>
    </recommendedName>
    <alternativeName>
        <fullName evidence="11">Threonyl-tRNA synthetase</fullName>
        <shortName evidence="11">ThrRS</shortName>
    </alternativeName>
</protein>
<evidence type="ECO:0000256" key="7">
    <source>
        <dbReference type="ARBA" id="ARBA00022840"/>
    </source>
</evidence>
<reference evidence="14 15" key="1">
    <citation type="submission" date="2018-01" db="EMBL/GenBank/DDBJ databases">
        <title>Metagenomic assembled genomes from two thermal pools in the Uzon Caldera, Kamchatka, Russia.</title>
        <authorList>
            <person name="Wilkins L."/>
            <person name="Ettinger C."/>
        </authorList>
    </citation>
    <scope>NUCLEOTIDE SEQUENCE [LARGE SCALE GENOMIC DNA]</scope>
    <source>
        <strain evidence="14">ZAV-06</strain>
    </source>
</reference>
<comment type="subunit">
    <text evidence="11">Homodimer.</text>
</comment>
<dbReference type="InterPro" id="IPR018163">
    <property type="entry name" value="Thr/Ala-tRNA-synth_IIc_edit"/>
</dbReference>
<dbReference type="GO" id="GO:0006435">
    <property type="term" value="P:threonyl-tRNA aminoacylation"/>
    <property type="evidence" value="ECO:0007669"/>
    <property type="project" value="UniProtKB-UniRule"/>
</dbReference>
<keyword evidence="11" id="KW-0963">Cytoplasm</keyword>
<dbReference type="GO" id="GO:0005524">
    <property type="term" value="F:ATP binding"/>
    <property type="evidence" value="ECO:0007669"/>
    <property type="project" value="UniProtKB-UniRule"/>
</dbReference>
<evidence type="ECO:0000256" key="9">
    <source>
        <dbReference type="ARBA" id="ARBA00023146"/>
    </source>
</evidence>
<dbReference type="EMBL" id="DSFH01000039">
    <property type="protein sequence ID" value="HEW63920.1"/>
    <property type="molecule type" value="Genomic_DNA"/>
</dbReference>
<sequence>MVEISIIDKVINIESGRKIDVNPNGKLGSPIFIYAVTKERKKEVFPIDSVVKDDWEKAEVVFFFSKKGLEVFMDTLGHVVEASLKTLYPDYKLAGITVRENEVRIDFFTNGSEFSSEQAEEVIRKAVEIAKNSRVEVDEIERSRVEEMLKNSGETFLLDLMKRIEKPKLIKIGNILTICENSIHLPDLSIIKKIEVTNLSTSHWMGREDAPLLTSIHVTGFPSEFDENLYSARKEEAMKRDHVMLGKEMDLFLTSPLVGAGIILWPPNGAIMKRTLEDYIVKVHMKKGYQLVSTPVISSAELFKISGHLSHYRQNMFLFNLDEKEHAIKPMNCPFHIIIFKRKKWSYKELPVRYFELGNVHRYERAGTLHGLTRVRGFTQDDAHIFAREDQIEEEISGVLKLTKEIYDTMGLKDYKFILSLRDPSDKESYMGSEEIWQKAEVALENALKSLNVQYTKSIGDAAFYGPKIDVIFTDALGREWQCATIQLDFNLPERFDLTYIDKDNKEKRLVMIHRAILGSIERFIGILLEQYAGRLPLWISPIQVAVLPVEESDPQQVKRAEEINNFLMQSGIRTQLMVEGRLNARLRDARLLRIPLIAVIGKSELENGSLTVSYLTYGEDSDKRYKPKEEKLSFSSEKEFVEWIKNKVREQTGGVL</sequence>
<dbReference type="InterPro" id="IPR004154">
    <property type="entry name" value="Anticodon-bd"/>
</dbReference>
<dbReference type="InterPro" id="IPR002320">
    <property type="entry name" value="Thr-tRNA-ligase_IIa"/>
</dbReference>
<dbReference type="GO" id="GO:0000049">
    <property type="term" value="F:tRNA binding"/>
    <property type="evidence" value="ECO:0007669"/>
    <property type="project" value="UniProtKB-KW"/>
</dbReference>